<comment type="caution">
    <text evidence="9">The sequence shown here is derived from an EMBL/GenBank/DDBJ whole genome shotgun (WGS) entry which is preliminary data.</text>
</comment>
<dbReference type="Proteomes" id="UP000193944">
    <property type="component" value="Unassembled WGS sequence"/>
</dbReference>
<keyword evidence="9" id="KW-0456">Lyase</keyword>
<gene>
    <name evidence="9" type="ORF">BCR32DRAFT_237489</name>
</gene>
<dbReference type="GO" id="GO:0045490">
    <property type="term" value="P:pectin catabolic process"/>
    <property type="evidence" value="ECO:0007669"/>
    <property type="project" value="UniProtKB-UniPathway"/>
</dbReference>
<dbReference type="Gene3D" id="2.160.20.10">
    <property type="entry name" value="Single-stranded right-handed beta-helix, Pectin lyase-like"/>
    <property type="match status" value="1"/>
</dbReference>
<dbReference type="PANTHER" id="PTHR31321">
    <property type="entry name" value="ACYL-COA THIOESTER HYDROLASE YBHC-RELATED"/>
    <property type="match status" value="1"/>
</dbReference>
<evidence type="ECO:0000256" key="2">
    <source>
        <dbReference type="ARBA" id="ARBA00008891"/>
    </source>
</evidence>
<feature type="chain" id="PRO_5012734029" description="pectinesterase" evidence="7">
    <location>
        <begin position="22"/>
        <end position="339"/>
    </location>
</feature>
<evidence type="ECO:0000256" key="4">
    <source>
        <dbReference type="ARBA" id="ARBA00022801"/>
    </source>
</evidence>
<evidence type="ECO:0000259" key="8">
    <source>
        <dbReference type="Pfam" id="PF01095"/>
    </source>
</evidence>
<dbReference type="STRING" id="1754192.A0A1Y1WPC9"/>
<dbReference type="EC" id="3.1.1.11" evidence="3"/>
<keyword evidence="5" id="KW-0063">Aspartyl esterase</keyword>
<dbReference type="GO" id="GO:0042545">
    <property type="term" value="P:cell wall modification"/>
    <property type="evidence" value="ECO:0007669"/>
    <property type="project" value="InterPro"/>
</dbReference>
<comment type="similarity">
    <text evidence="2">Belongs to the pectinesterase family.</text>
</comment>
<reference evidence="9 10" key="1">
    <citation type="submission" date="2016-08" db="EMBL/GenBank/DDBJ databases">
        <title>A Parts List for Fungal Cellulosomes Revealed by Comparative Genomics.</title>
        <authorList>
            <consortium name="DOE Joint Genome Institute"/>
            <person name="Haitjema C.H."/>
            <person name="Gilmore S.P."/>
            <person name="Henske J.K."/>
            <person name="Solomon K.V."/>
            <person name="De Groot R."/>
            <person name="Kuo A."/>
            <person name="Mondo S.J."/>
            <person name="Salamov A.A."/>
            <person name="Labutti K."/>
            <person name="Zhao Z."/>
            <person name="Chiniquy J."/>
            <person name="Barry K."/>
            <person name="Brewer H.M."/>
            <person name="Purvine S.O."/>
            <person name="Wright A.T."/>
            <person name="Boxma B."/>
            <person name="Van Alen T."/>
            <person name="Hackstein J.H."/>
            <person name="Baker S.E."/>
            <person name="Grigoriev I.V."/>
            <person name="O'Malley M.A."/>
        </authorList>
    </citation>
    <scope>NUCLEOTIDE SEQUENCE [LARGE SCALE GENOMIC DNA]</scope>
    <source>
        <strain evidence="9 10">S4</strain>
    </source>
</reference>
<dbReference type="InterPro" id="IPR012334">
    <property type="entry name" value="Pectin_lyas_fold"/>
</dbReference>
<evidence type="ECO:0000313" key="9">
    <source>
        <dbReference type="EMBL" id="ORX75235.1"/>
    </source>
</evidence>
<feature type="signal peptide" evidence="7">
    <location>
        <begin position="1"/>
        <end position="21"/>
    </location>
</feature>
<evidence type="ECO:0000313" key="10">
    <source>
        <dbReference type="Proteomes" id="UP000193944"/>
    </source>
</evidence>
<organism evidence="9 10">
    <name type="scientific">Anaeromyces robustus</name>
    <dbReference type="NCBI Taxonomy" id="1754192"/>
    <lineage>
        <taxon>Eukaryota</taxon>
        <taxon>Fungi</taxon>
        <taxon>Fungi incertae sedis</taxon>
        <taxon>Chytridiomycota</taxon>
        <taxon>Chytridiomycota incertae sedis</taxon>
        <taxon>Neocallimastigomycetes</taxon>
        <taxon>Neocallimastigales</taxon>
        <taxon>Neocallimastigaceae</taxon>
        <taxon>Anaeromyces</taxon>
    </lineage>
</organism>
<sequence length="339" mass="38651">MMKSYIFISVLLICYIHAIFGFVQSQLPEDAIIVAKDGSGEFDTIQEAVDSLEKTADSERVIFIKNGVYNEQVTINKDYVTFIGEDKENVLITYDLNHNKTGSSSESATVRAYCNNFKAFDITFENTAPFPGSNAQAPAFYSRGEKHYIENCKFYSYQDTLLSYYGTHYFKNCFIQGLTDFIWGHGRAVFENCKIHVVSKENKTKGYLTANGNTDENFKEGGFLVTQCDVTSDGATFYLGRTWRQYCYVIFDRTNFPGDKIIAEGWLPFKNKEDYVFTSKVGEYQCTGKGYNTYGRVSWQTIFDSIPTVEEFLGGDISFVSETIYKNYTISQNNTIIEE</sequence>
<reference evidence="9 10" key="2">
    <citation type="submission" date="2016-08" db="EMBL/GenBank/DDBJ databases">
        <title>Pervasive Adenine N6-methylation of Active Genes in Fungi.</title>
        <authorList>
            <consortium name="DOE Joint Genome Institute"/>
            <person name="Mondo S.J."/>
            <person name="Dannebaum R.O."/>
            <person name="Kuo R.C."/>
            <person name="Labutti K."/>
            <person name="Haridas S."/>
            <person name="Kuo A."/>
            <person name="Salamov A."/>
            <person name="Ahrendt S.R."/>
            <person name="Lipzen A."/>
            <person name="Sullivan W."/>
            <person name="Andreopoulos W.B."/>
            <person name="Clum A."/>
            <person name="Lindquist E."/>
            <person name="Daum C."/>
            <person name="Ramamoorthy G.K."/>
            <person name="Gryganskyi A."/>
            <person name="Culley D."/>
            <person name="Magnuson J.K."/>
            <person name="James T.Y."/>
            <person name="O'Malley M.A."/>
            <person name="Stajich J.E."/>
            <person name="Spatafora J.W."/>
            <person name="Visel A."/>
            <person name="Grigoriev I.V."/>
        </authorList>
    </citation>
    <scope>NUCLEOTIDE SEQUENCE [LARGE SCALE GENOMIC DNA]</scope>
    <source>
        <strain evidence="9 10">S4</strain>
    </source>
</reference>
<name>A0A1Y1WPC9_9FUNG</name>
<dbReference type="InterPro" id="IPR000070">
    <property type="entry name" value="Pectinesterase_cat"/>
</dbReference>
<dbReference type="Pfam" id="PF01095">
    <property type="entry name" value="Pectinesterase"/>
    <property type="match status" value="1"/>
</dbReference>
<dbReference type="EMBL" id="MCFG01000369">
    <property type="protein sequence ID" value="ORX75235.1"/>
    <property type="molecule type" value="Genomic_DNA"/>
</dbReference>
<proteinExistence type="inferred from homology"/>
<keyword evidence="7" id="KW-0732">Signal</keyword>
<keyword evidence="10" id="KW-1185">Reference proteome</keyword>
<evidence type="ECO:0000256" key="3">
    <source>
        <dbReference type="ARBA" id="ARBA00013229"/>
    </source>
</evidence>
<feature type="domain" description="Pectinesterase catalytic" evidence="8">
    <location>
        <begin position="32"/>
        <end position="302"/>
    </location>
</feature>
<accession>A0A1Y1WPC9</accession>
<dbReference type="PANTHER" id="PTHR31321:SF57">
    <property type="entry name" value="PECTINESTERASE 53-RELATED"/>
    <property type="match status" value="1"/>
</dbReference>
<evidence type="ECO:0000256" key="7">
    <source>
        <dbReference type="SAM" id="SignalP"/>
    </source>
</evidence>
<dbReference type="SUPFAM" id="SSF51126">
    <property type="entry name" value="Pectin lyase-like"/>
    <property type="match status" value="1"/>
</dbReference>
<dbReference type="GO" id="GO:0030599">
    <property type="term" value="F:pectinesterase activity"/>
    <property type="evidence" value="ECO:0007669"/>
    <property type="project" value="UniProtKB-EC"/>
</dbReference>
<keyword evidence="4" id="KW-0378">Hydrolase</keyword>
<dbReference type="AlphaFoldDB" id="A0A1Y1WPC9"/>
<dbReference type="OrthoDB" id="2125180at2759"/>
<protein>
    <recommendedName>
        <fullName evidence="3">pectinesterase</fullName>
        <ecNumber evidence="3">3.1.1.11</ecNumber>
    </recommendedName>
    <alternativeName>
        <fullName evidence="6">Pectin methylesterase A</fullName>
    </alternativeName>
</protein>
<comment type="pathway">
    <text evidence="1">Glycan metabolism; pectin degradation; 2-dehydro-3-deoxy-D-gluconate from pectin: step 1/5.</text>
</comment>
<dbReference type="GO" id="GO:0016829">
    <property type="term" value="F:lyase activity"/>
    <property type="evidence" value="ECO:0007669"/>
    <property type="project" value="UniProtKB-KW"/>
</dbReference>
<evidence type="ECO:0000256" key="1">
    <source>
        <dbReference type="ARBA" id="ARBA00005184"/>
    </source>
</evidence>
<dbReference type="UniPathway" id="UPA00545">
    <property type="reaction ID" value="UER00823"/>
</dbReference>
<dbReference type="InterPro" id="IPR011050">
    <property type="entry name" value="Pectin_lyase_fold/virulence"/>
</dbReference>
<evidence type="ECO:0000256" key="6">
    <source>
        <dbReference type="ARBA" id="ARBA00042203"/>
    </source>
</evidence>
<evidence type="ECO:0000256" key="5">
    <source>
        <dbReference type="ARBA" id="ARBA00023085"/>
    </source>
</evidence>